<evidence type="ECO:0000256" key="1">
    <source>
        <dbReference type="SAM" id="Phobius"/>
    </source>
</evidence>
<name>A0A432VAG5_9HYPH</name>
<organism evidence="2 3">
    <name type="scientific">Borborobacter arsenicus</name>
    <dbReference type="NCBI Taxonomy" id="1851146"/>
    <lineage>
        <taxon>Bacteria</taxon>
        <taxon>Pseudomonadati</taxon>
        <taxon>Pseudomonadota</taxon>
        <taxon>Alphaproteobacteria</taxon>
        <taxon>Hyphomicrobiales</taxon>
        <taxon>Phyllobacteriaceae</taxon>
        <taxon>Borborobacter</taxon>
    </lineage>
</organism>
<gene>
    <name evidence="2" type="ORF">EET67_05730</name>
</gene>
<keyword evidence="1" id="KW-0812">Transmembrane</keyword>
<comment type="caution">
    <text evidence="2">The sequence shown here is derived from an EMBL/GenBank/DDBJ whole genome shotgun (WGS) entry which is preliminary data.</text>
</comment>
<evidence type="ECO:0000313" key="2">
    <source>
        <dbReference type="EMBL" id="RUM99130.1"/>
    </source>
</evidence>
<reference evidence="2 3" key="1">
    <citation type="submission" date="2018-11" db="EMBL/GenBank/DDBJ databases">
        <title>Pseudaminobacter arsenicus sp. nov., an arsenic-resistant bacterium isolated from arsenic-rich aquifers.</title>
        <authorList>
            <person name="Mu Y."/>
        </authorList>
    </citation>
    <scope>NUCLEOTIDE SEQUENCE [LARGE SCALE GENOMIC DNA]</scope>
    <source>
        <strain evidence="2 3">CB3</strain>
    </source>
</reference>
<dbReference type="AlphaFoldDB" id="A0A432VAG5"/>
<accession>A0A432VAG5</accession>
<dbReference type="OrthoDB" id="8117496at2"/>
<feature type="transmembrane region" description="Helical" evidence="1">
    <location>
        <begin position="14"/>
        <end position="34"/>
    </location>
</feature>
<keyword evidence="1" id="KW-0472">Membrane</keyword>
<keyword evidence="1" id="KW-1133">Transmembrane helix</keyword>
<protein>
    <submittedName>
        <fullName evidence="2">Uncharacterized protein</fullName>
    </submittedName>
</protein>
<proteinExistence type="predicted"/>
<dbReference type="EMBL" id="RKST01000003">
    <property type="protein sequence ID" value="RUM99130.1"/>
    <property type="molecule type" value="Genomic_DNA"/>
</dbReference>
<sequence>MASEEPDRQGLRDAATILPFAAAALLAPPLIWIFAGPTEPGRVPLIVIYIFGIWAVIILAAFLLARRIGRLTDHDPQRRDGGP</sequence>
<feature type="transmembrane region" description="Helical" evidence="1">
    <location>
        <begin position="46"/>
        <end position="65"/>
    </location>
</feature>
<keyword evidence="3" id="KW-1185">Reference proteome</keyword>
<evidence type="ECO:0000313" key="3">
    <source>
        <dbReference type="Proteomes" id="UP000281647"/>
    </source>
</evidence>
<dbReference type="Proteomes" id="UP000281647">
    <property type="component" value="Unassembled WGS sequence"/>
</dbReference>
<dbReference type="RefSeq" id="WP_128624634.1">
    <property type="nucleotide sequence ID" value="NZ_ML133508.1"/>
</dbReference>